<dbReference type="PANTHER" id="PTHR11679">
    <property type="entry name" value="VESICLE PROTEIN SORTING-ASSOCIATED"/>
    <property type="match status" value="1"/>
</dbReference>
<dbReference type="EMBL" id="KB932207">
    <property type="protein sequence ID" value="KCV69143.1"/>
    <property type="molecule type" value="Genomic_DNA"/>
</dbReference>
<dbReference type="Proteomes" id="UP000030693">
    <property type="component" value="Unassembled WGS sequence"/>
</dbReference>
<dbReference type="RefSeq" id="XP_009496714.1">
    <property type="nucleotide sequence ID" value="XM_009498439.1"/>
</dbReference>
<proteinExistence type="inferred from homology"/>
<sequence length="675" mass="70740">MELHHSLARRPPSGSDLGPASGGALGNHPSARLAVLIVLDRLCDLSTPMRYSWTYQVMLHDILNMKLNKVTLTNANSERKAYFIDPSAGFFRDNARLDFSDVARNVDAALTDYRVRYEQITQIGSAASAQAGAIQFEQIPTHKESADRLLSAMSELPELTRKKETIDAHMTLGTELLGHIKARSLDAFVKADPASLNVGSLLAIIRDISKGTPADKTRLAFLFLDAMLMEEIRASASAGGGGGGGVGVGGGGGAGTGPGAAGPGSQPFSQHLPEVLEALRQGGCDTAPVEYLQLSRSLHLMSRLPGAGMAGSGGGAGGGGGPGGRIFPSQLVDSLSANWSQLAGDTAVGSMLRQGAKSLLSILPGQQATPLVTRVVEEVLNGAPSTSVGNLLWLDPRSRRREAQAPVGREAAFDEAIVLMTTMSSSIAGPGITSLREKQIAAIHSILNLHKGTPPARAPGSSGPGGAPAGNSLLAYSAAATGPGNTAAVGSGGPGSPQSPGPEDGITWKVLVYDLNGRDIIAPLFPLPKMRALGITLHLNLHSERFHVPDAPAIYLVSPTAENIDRIARDLSLGLYQSFHLCFLSPVSRDLLERLAAACVASDAAALIAQVTDEYLDFVALEDRLFSLRQEATLVDLHSPGKTEEQIMAVVDRVAGSLFSVCVTLDTYAHKHIRT</sequence>
<dbReference type="OrthoDB" id="10251230at2759"/>
<organism evidence="3">
    <name type="scientific">Fonticula alba</name>
    <name type="common">Slime mold</name>
    <dbReference type="NCBI Taxonomy" id="691883"/>
    <lineage>
        <taxon>Eukaryota</taxon>
        <taxon>Rotosphaerida</taxon>
        <taxon>Fonticulaceae</taxon>
        <taxon>Fonticula</taxon>
    </lineage>
</organism>
<accession>A0A058Z5C6</accession>
<dbReference type="Gene3D" id="3.90.830.10">
    <property type="entry name" value="Syntaxin Binding Protein 1, Chain A, domain 2"/>
    <property type="match status" value="1"/>
</dbReference>
<evidence type="ECO:0000256" key="1">
    <source>
        <dbReference type="ARBA" id="ARBA00009884"/>
    </source>
</evidence>
<dbReference type="GeneID" id="20529283"/>
<dbReference type="Gene3D" id="3.40.50.2060">
    <property type="match status" value="1"/>
</dbReference>
<comment type="similarity">
    <text evidence="1">Belongs to the STXBP/unc-18/SEC1 family.</text>
</comment>
<reference evidence="3" key="1">
    <citation type="submission" date="2013-04" db="EMBL/GenBank/DDBJ databases">
        <title>The Genome Sequence of Fonticula alba ATCC 38817.</title>
        <authorList>
            <consortium name="The Broad Institute Genomics Platform"/>
            <person name="Russ C."/>
            <person name="Cuomo C."/>
            <person name="Burger G."/>
            <person name="Gray M.W."/>
            <person name="Holland P.W.H."/>
            <person name="King N."/>
            <person name="Lang F.B.F."/>
            <person name="Roger A.J."/>
            <person name="Ruiz-Trillo I."/>
            <person name="Brown M."/>
            <person name="Walker B."/>
            <person name="Young S."/>
            <person name="Zeng Q."/>
            <person name="Gargeya S."/>
            <person name="Fitzgerald M."/>
            <person name="Haas B."/>
            <person name="Abouelleil A."/>
            <person name="Allen A.W."/>
            <person name="Alvarado L."/>
            <person name="Arachchi H.M."/>
            <person name="Berlin A.M."/>
            <person name="Chapman S.B."/>
            <person name="Gainer-Dewar J."/>
            <person name="Goldberg J."/>
            <person name="Griggs A."/>
            <person name="Gujja S."/>
            <person name="Hansen M."/>
            <person name="Howarth C."/>
            <person name="Imamovic A."/>
            <person name="Ireland A."/>
            <person name="Larimer J."/>
            <person name="McCowan C."/>
            <person name="Murphy C."/>
            <person name="Pearson M."/>
            <person name="Poon T.W."/>
            <person name="Priest M."/>
            <person name="Roberts A."/>
            <person name="Saif S."/>
            <person name="Shea T."/>
            <person name="Sisk P."/>
            <person name="Sykes S."/>
            <person name="Wortman J."/>
            <person name="Nusbaum C."/>
            <person name="Birren B."/>
        </authorList>
    </citation>
    <scope>NUCLEOTIDE SEQUENCE [LARGE SCALE GENOMIC DNA]</scope>
    <source>
        <strain evidence="3">ATCC 38817</strain>
    </source>
</reference>
<evidence type="ECO:0000313" key="4">
    <source>
        <dbReference type="Proteomes" id="UP000030693"/>
    </source>
</evidence>
<dbReference type="InterPro" id="IPR043154">
    <property type="entry name" value="Sec-1-like_dom1"/>
</dbReference>
<dbReference type="Gene3D" id="3.40.50.1910">
    <property type="match status" value="1"/>
</dbReference>
<dbReference type="InterPro" id="IPR001619">
    <property type="entry name" value="Sec1-like"/>
</dbReference>
<feature type="region of interest" description="Disordered" evidence="2">
    <location>
        <begin position="1"/>
        <end position="22"/>
    </location>
</feature>
<protein>
    <recommendedName>
        <fullName evidence="5">Sec1 family domain-containing protein 1</fullName>
    </recommendedName>
</protein>
<evidence type="ECO:0000313" key="3">
    <source>
        <dbReference type="EMBL" id="KCV69143.1"/>
    </source>
</evidence>
<gene>
    <name evidence="3" type="ORF">H696_04558</name>
</gene>
<dbReference type="InterPro" id="IPR036045">
    <property type="entry name" value="Sec1-like_sf"/>
</dbReference>
<evidence type="ECO:0000256" key="2">
    <source>
        <dbReference type="SAM" id="MobiDB-lite"/>
    </source>
</evidence>
<dbReference type="Pfam" id="PF00995">
    <property type="entry name" value="Sec1"/>
    <property type="match status" value="2"/>
</dbReference>
<dbReference type="STRING" id="691883.A0A058Z5C6"/>
<dbReference type="InterPro" id="IPR043127">
    <property type="entry name" value="Sec-1-like_dom3a"/>
</dbReference>
<dbReference type="GO" id="GO:0016192">
    <property type="term" value="P:vesicle-mediated transport"/>
    <property type="evidence" value="ECO:0007669"/>
    <property type="project" value="InterPro"/>
</dbReference>
<dbReference type="InterPro" id="IPR027482">
    <property type="entry name" value="Sec1-like_dom2"/>
</dbReference>
<dbReference type="eggNOG" id="KOG1301">
    <property type="taxonomic scope" value="Eukaryota"/>
</dbReference>
<name>A0A058Z5C6_FONAL</name>
<dbReference type="AlphaFoldDB" id="A0A058Z5C6"/>
<dbReference type="SUPFAM" id="SSF56815">
    <property type="entry name" value="Sec1/munc18-like (SM) proteins"/>
    <property type="match status" value="2"/>
</dbReference>
<evidence type="ECO:0008006" key="5">
    <source>
        <dbReference type="Google" id="ProtNLM"/>
    </source>
</evidence>
<keyword evidence="4" id="KW-1185">Reference proteome</keyword>